<dbReference type="EMBL" id="VNHM01000005">
    <property type="protein sequence ID" value="TYO96220.1"/>
    <property type="molecule type" value="Genomic_DNA"/>
</dbReference>
<feature type="transmembrane region" description="Helical" evidence="6">
    <location>
        <begin position="151"/>
        <end position="174"/>
    </location>
</feature>
<sequence length="259" mass="28682">MLLIDHFAYNNRLVRMHPGEKTLFFVITIGICLALPSLATSLVITLLMAGVVVFGAGVPWRFYAKLLMVPSSFLIIGVLAVAVSVTREPQQFLWAVHPGSFTVGITRAGLLTAAELFFRSLGAVSCLYFLSLTTPMTETVGLLKKLRMPALVVELIALIYRLIFILLGMSGQIYTAQSSRLGYRNMRTGFTALSQLIMSMFIKSYKQSQSMYDAMVARCYDGQLHFVEEKRNWSARHVLVIVTVDGILAAWALYAGGIL</sequence>
<feature type="transmembrane region" description="Helical" evidence="6">
    <location>
        <begin position="66"/>
        <end position="85"/>
    </location>
</feature>
<dbReference type="GO" id="GO:0006824">
    <property type="term" value="P:cobalt ion transport"/>
    <property type="evidence" value="ECO:0007669"/>
    <property type="project" value="InterPro"/>
</dbReference>
<dbReference type="InterPro" id="IPR052770">
    <property type="entry name" value="Cobalt_transport_CbiQ"/>
</dbReference>
<feature type="transmembrane region" description="Helical" evidence="6">
    <location>
        <begin position="238"/>
        <end position="258"/>
    </location>
</feature>
<feature type="transmembrane region" description="Helical" evidence="6">
    <location>
        <begin position="23"/>
        <end position="54"/>
    </location>
</feature>
<accession>A0A5S4ZU42</accession>
<evidence type="ECO:0000256" key="6">
    <source>
        <dbReference type="SAM" id="Phobius"/>
    </source>
</evidence>
<keyword evidence="2" id="KW-1003">Cell membrane</keyword>
<evidence type="ECO:0000256" key="3">
    <source>
        <dbReference type="ARBA" id="ARBA00022692"/>
    </source>
</evidence>
<comment type="caution">
    <text evidence="7">The sequence shown here is derived from an EMBL/GenBank/DDBJ whole genome shotgun (WGS) entry which is preliminary data.</text>
</comment>
<keyword evidence="5 6" id="KW-0472">Membrane</keyword>
<reference evidence="7 8" key="1">
    <citation type="submission" date="2019-07" db="EMBL/GenBank/DDBJ databases">
        <title>Genomic Encyclopedia of Type Strains, Phase I: the one thousand microbial genomes (KMG-I) project.</title>
        <authorList>
            <person name="Kyrpides N."/>
        </authorList>
    </citation>
    <scope>NUCLEOTIDE SEQUENCE [LARGE SCALE GENOMIC DNA]</scope>
    <source>
        <strain evidence="7 8">DSM 6562</strain>
    </source>
</reference>
<dbReference type="InterPro" id="IPR003339">
    <property type="entry name" value="ABC/ECF_trnsptr_transmembrane"/>
</dbReference>
<keyword evidence="4 6" id="KW-1133">Transmembrane helix</keyword>
<name>A0A5S4ZU42_9FIRM</name>
<dbReference type="CDD" id="cd16914">
    <property type="entry name" value="EcfT"/>
    <property type="match status" value="1"/>
</dbReference>
<proteinExistence type="predicted"/>
<organism evidence="7 8">
    <name type="scientific">Desulfallas thermosapovorans DSM 6562</name>
    <dbReference type="NCBI Taxonomy" id="1121431"/>
    <lineage>
        <taxon>Bacteria</taxon>
        <taxon>Bacillati</taxon>
        <taxon>Bacillota</taxon>
        <taxon>Clostridia</taxon>
        <taxon>Eubacteriales</taxon>
        <taxon>Desulfallaceae</taxon>
        <taxon>Desulfallas</taxon>
    </lineage>
</organism>
<dbReference type="InterPro" id="IPR012809">
    <property type="entry name" value="ECF_CbiQ"/>
</dbReference>
<keyword evidence="8" id="KW-1185">Reference proteome</keyword>
<dbReference type="GO" id="GO:0043190">
    <property type="term" value="C:ATP-binding cassette (ABC) transporter complex"/>
    <property type="evidence" value="ECO:0007669"/>
    <property type="project" value="InterPro"/>
</dbReference>
<feature type="transmembrane region" description="Helical" evidence="6">
    <location>
        <begin position="105"/>
        <end position="130"/>
    </location>
</feature>
<keyword evidence="3 6" id="KW-0812">Transmembrane</keyword>
<evidence type="ECO:0000256" key="4">
    <source>
        <dbReference type="ARBA" id="ARBA00022989"/>
    </source>
</evidence>
<gene>
    <name evidence="7" type="ORF">LX24_01171</name>
</gene>
<evidence type="ECO:0000313" key="7">
    <source>
        <dbReference type="EMBL" id="TYO96220.1"/>
    </source>
</evidence>
<evidence type="ECO:0000313" key="8">
    <source>
        <dbReference type="Proteomes" id="UP000323166"/>
    </source>
</evidence>
<dbReference type="PANTHER" id="PTHR43723">
    <property type="entry name" value="COBALT TRANSPORT PROTEIN CBIQ"/>
    <property type="match status" value="1"/>
</dbReference>
<dbReference type="NCBIfam" id="TIGR02454">
    <property type="entry name" value="ECF_T_CbiQ"/>
    <property type="match status" value="1"/>
</dbReference>
<protein>
    <submittedName>
        <fullName evidence="7">Cobalt/nickel transport system permease protein</fullName>
    </submittedName>
</protein>
<dbReference type="Proteomes" id="UP000323166">
    <property type="component" value="Unassembled WGS sequence"/>
</dbReference>
<feature type="transmembrane region" description="Helical" evidence="6">
    <location>
        <begin position="186"/>
        <end position="205"/>
    </location>
</feature>
<comment type="subcellular location">
    <subcellularLocation>
        <location evidence="1">Cell membrane</location>
        <topology evidence="1">Multi-pass membrane protein</topology>
    </subcellularLocation>
</comment>
<dbReference type="RefSeq" id="WP_166511203.1">
    <property type="nucleotide sequence ID" value="NZ_VNHM01000005.1"/>
</dbReference>
<dbReference type="PANTHER" id="PTHR43723:SF1">
    <property type="entry name" value="COBALT TRANSPORT PROTEIN CBIQ"/>
    <property type="match status" value="1"/>
</dbReference>
<dbReference type="Pfam" id="PF02361">
    <property type="entry name" value="CbiQ"/>
    <property type="match status" value="1"/>
</dbReference>
<dbReference type="AlphaFoldDB" id="A0A5S4ZU42"/>
<evidence type="ECO:0000256" key="1">
    <source>
        <dbReference type="ARBA" id="ARBA00004651"/>
    </source>
</evidence>
<evidence type="ECO:0000256" key="5">
    <source>
        <dbReference type="ARBA" id="ARBA00023136"/>
    </source>
</evidence>
<evidence type="ECO:0000256" key="2">
    <source>
        <dbReference type="ARBA" id="ARBA00022475"/>
    </source>
</evidence>